<dbReference type="Proteomes" id="UP000789860">
    <property type="component" value="Unassembled WGS sequence"/>
</dbReference>
<keyword evidence="2" id="KW-1185">Reference proteome</keyword>
<name>A0ACA9LBJ0_9GLOM</name>
<protein>
    <submittedName>
        <fullName evidence="1">4709_t:CDS:1</fullName>
    </submittedName>
</protein>
<sequence>SLMQENIEDLPDKLSDKYVVSFISRRLSRNYTEDEFLESINNLDDFAEIDNISVELEQIFISEENRERGGSRGIPYHKGYVTLP</sequence>
<reference evidence="1" key="1">
    <citation type="submission" date="2021-06" db="EMBL/GenBank/DDBJ databases">
        <authorList>
            <person name="Kallberg Y."/>
            <person name="Tangrot J."/>
            <person name="Rosling A."/>
        </authorList>
    </citation>
    <scope>NUCLEOTIDE SEQUENCE</scope>
    <source>
        <strain evidence="1">AU212A</strain>
    </source>
</reference>
<evidence type="ECO:0000313" key="2">
    <source>
        <dbReference type="Proteomes" id="UP000789860"/>
    </source>
</evidence>
<proteinExistence type="predicted"/>
<evidence type="ECO:0000313" key="1">
    <source>
        <dbReference type="EMBL" id="CAG8521291.1"/>
    </source>
</evidence>
<organism evidence="1 2">
    <name type="scientific">Scutellospora calospora</name>
    <dbReference type="NCBI Taxonomy" id="85575"/>
    <lineage>
        <taxon>Eukaryota</taxon>
        <taxon>Fungi</taxon>
        <taxon>Fungi incertae sedis</taxon>
        <taxon>Mucoromycota</taxon>
        <taxon>Glomeromycotina</taxon>
        <taxon>Glomeromycetes</taxon>
        <taxon>Diversisporales</taxon>
        <taxon>Gigasporaceae</taxon>
        <taxon>Scutellospora</taxon>
    </lineage>
</organism>
<comment type="caution">
    <text evidence="1">The sequence shown here is derived from an EMBL/GenBank/DDBJ whole genome shotgun (WGS) entry which is preliminary data.</text>
</comment>
<dbReference type="EMBL" id="CAJVPM010005193">
    <property type="protein sequence ID" value="CAG8521291.1"/>
    <property type="molecule type" value="Genomic_DNA"/>
</dbReference>
<gene>
    <name evidence="1" type="ORF">SCALOS_LOCUS4080</name>
</gene>
<accession>A0ACA9LBJ0</accession>
<feature type="non-terminal residue" evidence="1">
    <location>
        <position position="1"/>
    </location>
</feature>